<feature type="compositionally biased region" description="Polar residues" evidence="6">
    <location>
        <begin position="380"/>
        <end position="396"/>
    </location>
</feature>
<dbReference type="PANTHER" id="PTHR46134">
    <property type="entry name" value="DRONGO, ISOFORM F"/>
    <property type="match status" value="1"/>
</dbReference>
<dbReference type="Proteomes" id="UP000265020">
    <property type="component" value="Unassembled WGS sequence"/>
</dbReference>
<evidence type="ECO:0000256" key="5">
    <source>
        <dbReference type="PROSITE-ProRule" id="PRU00288"/>
    </source>
</evidence>
<keyword evidence="2" id="KW-0677">Repeat</keyword>
<reference evidence="8" key="2">
    <citation type="submission" date="2025-09" db="UniProtKB">
        <authorList>
            <consortium name="Ensembl"/>
        </authorList>
    </citation>
    <scope>IDENTIFICATION</scope>
</reference>
<organism evidence="8 9">
    <name type="scientific">Cyprinodon variegatus</name>
    <name type="common">Sheepshead minnow</name>
    <dbReference type="NCBI Taxonomy" id="28743"/>
    <lineage>
        <taxon>Eukaryota</taxon>
        <taxon>Metazoa</taxon>
        <taxon>Chordata</taxon>
        <taxon>Craniata</taxon>
        <taxon>Vertebrata</taxon>
        <taxon>Euteleostomi</taxon>
        <taxon>Actinopterygii</taxon>
        <taxon>Neopterygii</taxon>
        <taxon>Teleostei</taxon>
        <taxon>Neoteleostei</taxon>
        <taxon>Acanthomorphata</taxon>
        <taxon>Ovalentaria</taxon>
        <taxon>Atherinomorphae</taxon>
        <taxon>Cyprinodontiformes</taxon>
        <taxon>Cyprinodontidae</taxon>
        <taxon>Cyprinodon</taxon>
    </lineage>
</organism>
<proteinExistence type="predicted"/>
<keyword evidence="9" id="KW-1185">Reference proteome</keyword>
<dbReference type="GO" id="GO:0016020">
    <property type="term" value="C:membrane"/>
    <property type="evidence" value="ECO:0007669"/>
    <property type="project" value="TreeGrafter"/>
</dbReference>
<feature type="compositionally biased region" description="Polar residues" evidence="6">
    <location>
        <begin position="168"/>
        <end position="180"/>
    </location>
</feature>
<feature type="region of interest" description="Disordered" evidence="6">
    <location>
        <begin position="380"/>
        <end position="403"/>
    </location>
</feature>
<evidence type="ECO:0000256" key="6">
    <source>
        <dbReference type="SAM" id="MobiDB-lite"/>
    </source>
</evidence>
<feature type="region of interest" description="Disordered" evidence="6">
    <location>
        <begin position="325"/>
        <end position="366"/>
    </location>
</feature>
<keyword evidence="3 5" id="KW-0863">Zinc-finger</keyword>
<evidence type="ECO:0000313" key="8">
    <source>
        <dbReference type="Ensembl" id="ENSCVAP00000004211.1"/>
    </source>
</evidence>
<dbReference type="GO" id="GO:0001675">
    <property type="term" value="P:acrosome assembly"/>
    <property type="evidence" value="ECO:0007669"/>
    <property type="project" value="TreeGrafter"/>
</dbReference>
<dbReference type="GO" id="GO:0007289">
    <property type="term" value="P:spermatid nucleus differentiation"/>
    <property type="evidence" value="ECO:0007669"/>
    <property type="project" value="TreeGrafter"/>
</dbReference>
<sequence length="578" mass="62699">MSNRKHRDNQEICSRKVRELAQSGVNKHCFECNQPGVTYTDITVGSFVCTSCSGMLRGLNPPHRVKSISMTTFSQQEVEFLQNHGNEVGRRTWLCVFDPKADGCPDLKDPQKFKEFLQDKYEKKKWHFSKSKNRRDVEGPWSPSVLPVPSSHGPLSNQGPSHNLPPNARSTRPLSQSQLPSWDRAPAVSPADIRTDAFTARPSRSQSFRDPPLKDSTLCGIERQRPGSLSSALGGQSHGPSFPALPRPSGRTVSVSGVTGPFRAFPKSLSVDFGGLNHPQQQSLPQSLSQPQQQQSVSVSQTQAVNNSSSQDKYAALSQLDSVFTETSPAAAPPSGPPQYSSLFGSRLSSSSTPASSPGVDAVSSSQSFGNFPNPFSSVAGSASQQPVALSPSNPFSSASGGDSGAFVTSPTSVFPSSASFPAPTTQNAFHHESASNQETNGFASFPEPDSLPTVPRPMSVNPFTVRLLPREQVRNPGPQMHLRSCHYCCFSPYLSYSAGECLLQSGDVEKSFHLINAPPSLLVFFNNRGRSELKELLPFESLWSDFTPSGRALLHPSLLFLSVFTCLRGKEKERKTV</sequence>
<feature type="region of interest" description="Disordered" evidence="6">
    <location>
        <begin position="128"/>
        <end position="255"/>
    </location>
</feature>
<feature type="region of interest" description="Disordered" evidence="6">
    <location>
        <begin position="273"/>
        <end position="312"/>
    </location>
</feature>
<protein>
    <submittedName>
        <fullName evidence="8">ArfGAP with FG repeats 2</fullName>
    </submittedName>
</protein>
<dbReference type="Gene3D" id="1.10.220.150">
    <property type="entry name" value="Arf GTPase activating protein"/>
    <property type="match status" value="1"/>
</dbReference>
<dbReference type="InterPro" id="IPR038508">
    <property type="entry name" value="ArfGAP_dom_sf"/>
</dbReference>
<dbReference type="InterPro" id="IPR037278">
    <property type="entry name" value="ARFGAP/RecO"/>
</dbReference>
<dbReference type="CDD" id="cd08838">
    <property type="entry name" value="ArfGap_AGFG"/>
    <property type="match status" value="1"/>
</dbReference>
<evidence type="ECO:0000313" key="9">
    <source>
        <dbReference type="Proteomes" id="UP000265020"/>
    </source>
</evidence>
<dbReference type="STRING" id="28743.ENSCVAP00000004211"/>
<accession>A0A3Q2CGK3</accession>
<feature type="compositionally biased region" description="Low complexity" evidence="6">
    <location>
        <begin position="338"/>
        <end position="357"/>
    </location>
</feature>
<feature type="compositionally biased region" description="Low complexity" evidence="6">
    <location>
        <begin position="139"/>
        <end position="156"/>
    </location>
</feature>
<dbReference type="Pfam" id="PF01412">
    <property type="entry name" value="ArfGap"/>
    <property type="match status" value="1"/>
</dbReference>
<dbReference type="GO" id="GO:0045109">
    <property type="term" value="P:intermediate filament organization"/>
    <property type="evidence" value="ECO:0007669"/>
    <property type="project" value="TreeGrafter"/>
</dbReference>
<dbReference type="InterPro" id="IPR001164">
    <property type="entry name" value="ArfGAP_dom"/>
</dbReference>
<evidence type="ECO:0000259" key="7">
    <source>
        <dbReference type="PROSITE" id="PS50115"/>
    </source>
</evidence>
<dbReference type="GO" id="GO:0005096">
    <property type="term" value="F:GTPase activator activity"/>
    <property type="evidence" value="ECO:0007669"/>
    <property type="project" value="InterPro"/>
</dbReference>
<dbReference type="PANTHER" id="PTHR46134:SF6">
    <property type="entry name" value="ARF-GAP DOMAIN AND FG REPEAT-CONTAINING PROTEIN 1 ISOFORM X1"/>
    <property type="match status" value="1"/>
</dbReference>
<keyword evidence="4" id="KW-0862">Zinc</keyword>
<dbReference type="AlphaFoldDB" id="A0A3Q2CGK3"/>
<dbReference type="InterPro" id="IPR052248">
    <property type="entry name" value="Arf-GAP_FG-repeat_protein"/>
</dbReference>
<evidence type="ECO:0000256" key="3">
    <source>
        <dbReference type="ARBA" id="ARBA00022771"/>
    </source>
</evidence>
<feature type="region of interest" description="Disordered" evidence="6">
    <location>
        <begin position="432"/>
        <end position="457"/>
    </location>
</feature>
<feature type="compositionally biased region" description="Low complexity" evidence="6">
    <location>
        <begin position="276"/>
        <end position="311"/>
    </location>
</feature>
<reference evidence="8" key="1">
    <citation type="submission" date="2025-08" db="UniProtKB">
        <authorList>
            <consortium name="Ensembl"/>
        </authorList>
    </citation>
    <scope>IDENTIFICATION</scope>
</reference>
<dbReference type="GO" id="GO:0008270">
    <property type="term" value="F:zinc ion binding"/>
    <property type="evidence" value="ECO:0007669"/>
    <property type="project" value="UniProtKB-KW"/>
</dbReference>
<evidence type="ECO:0000256" key="4">
    <source>
        <dbReference type="ARBA" id="ARBA00022833"/>
    </source>
</evidence>
<dbReference type="PRINTS" id="PR00405">
    <property type="entry name" value="REVINTRACTNG"/>
</dbReference>
<dbReference type="PROSITE" id="PS50115">
    <property type="entry name" value="ARFGAP"/>
    <property type="match status" value="1"/>
</dbReference>
<dbReference type="GeneTree" id="ENSGT00940000161071"/>
<name>A0A3Q2CGK3_CYPVA</name>
<evidence type="ECO:0000256" key="1">
    <source>
        <dbReference type="ARBA" id="ARBA00022723"/>
    </source>
</evidence>
<dbReference type="SUPFAM" id="SSF57863">
    <property type="entry name" value="ArfGap/RecO-like zinc finger"/>
    <property type="match status" value="1"/>
</dbReference>
<dbReference type="FunFam" id="1.10.220.150:FF:000005">
    <property type="entry name" value="Arf-GAP domain and FG repeat-containing protein 1"/>
    <property type="match status" value="1"/>
</dbReference>
<dbReference type="GO" id="GO:0031410">
    <property type="term" value="C:cytoplasmic vesicle"/>
    <property type="evidence" value="ECO:0007669"/>
    <property type="project" value="TreeGrafter"/>
</dbReference>
<dbReference type="SMART" id="SM00105">
    <property type="entry name" value="ArfGap"/>
    <property type="match status" value="1"/>
</dbReference>
<evidence type="ECO:0000256" key="2">
    <source>
        <dbReference type="ARBA" id="ARBA00022737"/>
    </source>
</evidence>
<feature type="domain" description="Arf-GAP" evidence="7">
    <location>
        <begin position="14"/>
        <end position="135"/>
    </location>
</feature>
<dbReference type="Ensembl" id="ENSCVAT00000008735.1">
    <property type="protein sequence ID" value="ENSCVAP00000004211.1"/>
    <property type="gene ID" value="ENSCVAG00000005503.1"/>
</dbReference>
<keyword evidence="1" id="KW-0479">Metal-binding</keyword>